<sequence length="362" mass="38668">MPKRLLVMAGGTGGHVFPGLAVADKLAEQGWQIEWLGTEARLEATLVPKAGYKINYIDVAGVRGNGLVRKLKAPIQILKSIFQARTVIKHFQPDVVLGMGGFASGPGGIAAWCAGKPLVLHEQNAVPGLTNKVLAKFANKVLMGFDHTFPQQSERPEKFAWVGNPVRKAFSNIKRTSVPSTPIRILVVGGSLGAKALNDCVPKALASISSAEVRHQCGNGHQPSVIDNYQAANLCAELQWQVVPFIDDMAEAYAWADLVICRAGALTVAEVAASGIAAVFVPLPHAVDDHQTKNAKSLSDQEAAFLLPQKELIEGGLVPILERVVSSPETLFKMGQRARALARYQATEDVANVCNQLAGSMS</sequence>
<evidence type="ECO:0000256" key="9">
    <source>
        <dbReference type="ARBA" id="ARBA00023316"/>
    </source>
</evidence>
<evidence type="ECO:0000313" key="13">
    <source>
        <dbReference type="EMBL" id="MCV2884887.1"/>
    </source>
</evidence>
<dbReference type="EMBL" id="JAOWKX010000004">
    <property type="protein sequence ID" value="MCV2884887.1"/>
    <property type="molecule type" value="Genomic_DNA"/>
</dbReference>
<dbReference type="Gene3D" id="3.40.50.2000">
    <property type="entry name" value="Glycogen Phosphorylase B"/>
    <property type="match status" value="2"/>
</dbReference>
<name>A0ABT3A9D4_9ALTE</name>
<evidence type="ECO:0000259" key="11">
    <source>
        <dbReference type="Pfam" id="PF03033"/>
    </source>
</evidence>
<evidence type="ECO:0000256" key="1">
    <source>
        <dbReference type="ARBA" id="ARBA00022475"/>
    </source>
</evidence>
<accession>A0ABT3A9D4</accession>
<feature type="binding site" evidence="10">
    <location>
        <begin position="265"/>
        <end position="270"/>
    </location>
    <ligand>
        <name>UDP-N-acetyl-alpha-D-glucosamine</name>
        <dbReference type="ChEBI" id="CHEBI:57705"/>
    </ligand>
</feature>
<comment type="pathway">
    <text evidence="10">Cell wall biogenesis; peptidoglycan biosynthesis.</text>
</comment>
<comment type="function">
    <text evidence="10">Cell wall formation. Catalyzes the transfer of a GlcNAc subunit on undecaprenyl-pyrophosphoryl-MurNAc-pentapeptide (lipid intermediate I) to form undecaprenyl-pyrophosphoryl-MurNAc-(pentapeptide)GlcNAc (lipid intermediate II).</text>
</comment>
<organism evidence="13 14">
    <name type="scientific">Fluctibacter corallii</name>
    <dbReference type="NCBI Taxonomy" id="2984329"/>
    <lineage>
        <taxon>Bacteria</taxon>
        <taxon>Pseudomonadati</taxon>
        <taxon>Pseudomonadota</taxon>
        <taxon>Gammaproteobacteria</taxon>
        <taxon>Alteromonadales</taxon>
        <taxon>Alteromonadaceae</taxon>
        <taxon>Fluctibacter</taxon>
    </lineage>
</organism>
<dbReference type="PANTHER" id="PTHR21015:SF22">
    <property type="entry name" value="GLYCOSYLTRANSFERASE"/>
    <property type="match status" value="1"/>
</dbReference>
<keyword evidence="5 10" id="KW-0133">Cell shape</keyword>
<evidence type="ECO:0000256" key="10">
    <source>
        <dbReference type="HAMAP-Rule" id="MF_00033"/>
    </source>
</evidence>
<comment type="subcellular location">
    <subcellularLocation>
        <location evidence="10">Cell membrane</location>
        <topology evidence="10">Peripheral membrane protein</topology>
        <orientation evidence="10">Cytoplasmic side</orientation>
    </subcellularLocation>
</comment>
<dbReference type="SUPFAM" id="SSF53756">
    <property type="entry name" value="UDP-Glycosyltransferase/glycogen phosphorylase"/>
    <property type="match status" value="1"/>
</dbReference>
<feature type="binding site" evidence="10">
    <location>
        <position position="124"/>
    </location>
    <ligand>
        <name>UDP-N-acetyl-alpha-D-glucosamine</name>
        <dbReference type="ChEBI" id="CHEBI:57705"/>
    </ligand>
</feature>
<feature type="binding site" evidence="10">
    <location>
        <position position="246"/>
    </location>
    <ligand>
        <name>UDP-N-acetyl-alpha-D-glucosamine</name>
        <dbReference type="ChEBI" id="CHEBI:57705"/>
    </ligand>
</feature>
<comment type="caution">
    <text evidence="13">The sequence shown here is derived from an EMBL/GenBank/DDBJ whole genome shotgun (WGS) entry which is preliminary data.</text>
</comment>
<evidence type="ECO:0000256" key="4">
    <source>
        <dbReference type="ARBA" id="ARBA00022679"/>
    </source>
</evidence>
<evidence type="ECO:0000256" key="3">
    <source>
        <dbReference type="ARBA" id="ARBA00022676"/>
    </source>
</evidence>
<keyword evidence="7 10" id="KW-0472">Membrane</keyword>
<dbReference type="InterPro" id="IPR006009">
    <property type="entry name" value="GlcNAc_MurG"/>
</dbReference>
<reference evidence="13 14" key="1">
    <citation type="submission" date="2022-10" db="EMBL/GenBank/DDBJ databases">
        <title>Aestuariibacter sp. AA17 isolated from Montipora capitata coral fragment.</title>
        <authorList>
            <person name="Emsley S.A."/>
            <person name="Pfannmuller K.M."/>
            <person name="Loughran R.M."/>
            <person name="Shlafstein M."/>
            <person name="Papke E."/>
            <person name="Saw J.H."/>
            <person name="Ushijima B."/>
            <person name="Videau P."/>
        </authorList>
    </citation>
    <scope>NUCLEOTIDE SEQUENCE [LARGE SCALE GENOMIC DNA]</scope>
    <source>
        <strain evidence="13 14">AA17</strain>
    </source>
</reference>
<dbReference type="InterPro" id="IPR004276">
    <property type="entry name" value="GlycoTrans_28_N"/>
</dbReference>
<feature type="binding site" evidence="10">
    <location>
        <position position="191"/>
    </location>
    <ligand>
        <name>UDP-N-acetyl-alpha-D-glucosamine</name>
        <dbReference type="ChEBI" id="CHEBI:57705"/>
    </ligand>
</feature>
<dbReference type="GO" id="GO:0016757">
    <property type="term" value="F:glycosyltransferase activity"/>
    <property type="evidence" value="ECO:0007669"/>
    <property type="project" value="UniProtKB-KW"/>
</dbReference>
<dbReference type="PANTHER" id="PTHR21015">
    <property type="entry name" value="UDP-N-ACETYLGLUCOSAMINE--N-ACETYLMURAMYL-(PENTAPEPTIDE) PYROPHOSPHORYL-UNDECAPRENOL N-ACETYLGLUCOSAMINE TRANSFERASE 1"/>
    <property type="match status" value="1"/>
</dbReference>
<evidence type="ECO:0000259" key="12">
    <source>
        <dbReference type="Pfam" id="PF04101"/>
    </source>
</evidence>
<dbReference type="HAMAP" id="MF_00033">
    <property type="entry name" value="MurG"/>
    <property type="match status" value="1"/>
</dbReference>
<keyword evidence="2 10" id="KW-0132">Cell division</keyword>
<keyword evidence="4 10" id="KW-0808">Transferase</keyword>
<feature type="domain" description="Glycosyltransferase family 28 N-terminal" evidence="11">
    <location>
        <begin position="6"/>
        <end position="142"/>
    </location>
</feature>
<feature type="binding site" evidence="10">
    <location>
        <position position="167"/>
    </location>
    <ligand>
        <name>UDP-N-acetyl-alpha-D-glucosamine</name>
        <dbReference type="ChEBI" id="CHEBI:57705"/>
    </ligand>
</feature>
<keyword evidence="8 10" id="KW-0131">Cell cycle</keyword>
<dbReference type="Pfam" id="PF04101">
    <property type="entry name" value="Glyco_tran_28_C"/>
    <property type="match status" value="1"/>
</dbReference>
<keyword evidence="3 10" id="KW-0328">Glycosyltransferase</keyword>
<evidence type="ECO:0000256" key="8">
    <source>
        <dbReference type="ARBA" id="ARBA00023306"/>
    </source>
</evidence>
<keyword evidence="1 10" id="KW-1003">Cell membrane</keyword>
<dbReference type="NCBIfam" id="TIGR01133">
    <property type="entry name" value="murG"/>
    <property type="match status" value="1"/>
</dbReference>
<dbReference type="EC" id="2.4.1.227" evidence="10"/>
<dbReference type="InterPro" id="IPR007235">
    <property type="entry name" value="Glyco_trans_28_C"/>
</dbReference>
<comment type="similarity">
    <text evidence="10">Belongs to the glycosyltransferase 28 family. MurG subfamily.</text>
</comment>
<feature type="binding site" evidence="10">
    <location>
        <begin position="12"/>
        <end position="14"/>
    </location>
    <ligand>
        <name>UDP-N-acetyl-alpha-D-glucosamine</name>
        <dbReference type="ChEBI" id="CHEBI:57705"/>
    </ligand>
</feature>
<feature type="binding site" evidence="10">
    <location>
        <position position="291"/>
    </location>
    <ligand>
        <name>UDP-N-acetyl-alpha-D-glucosamine</name>
        <dbReference type="ChEBI" id="CHEBI:57705"/>
    </ligand>
</feature>
<protein>
    <recommendedName>
        <fullName evidence="10">UDP-N-acetylglucosamine--N-acetylmuramyl-(pentapeptide) pyrophosphoryl-undecaprenol N-acetylglucosamine transferase</fullName>
        <ecNumber evidence="10">2.4.1.227</ecNumber>
    </recommendedName>
    <alternativeName>
        <fullName evidence="10">Undecaprenyl-PP-MurNAc-pentapeptide-UDPGlcNAc GlcNAc transferase</fullName>
    </alternativeName>
</protein>
<keyword evidence="14" id="KW-1185">Reference proteome</keyword>
<evidence type="ECO:0000256" key="5">
    <source>
        <dbReference type="ARBA" id="ARBA00022960"/>
    </source>
</evidence>
<proteinExistence type="inferred from homology"/>
<dbReference type="CDD" id="cd03785">
    <property type="entry name" value="GT28_MurG"/>
    <property type="match status" value="1"/>
</dbReference>
<dbReference type="RefSeq" id="WP_263712169.1">
    <property type="nucleotide sequence ID" value="NZ_JAOWKX010000004.1"/>
</dbReference>
<feature type="domain" description="Glycosyl transferase family 28 C-terminal" evidence="12">
    <location>
        <begin position="185"/>
        <end position="344"/>
    </location>
</feature>
<dbReference type="Proteomes" id="UP001652504">
    <property type="component" value="Unassembled WGS sequence"/>
</dbReference>
<keyword evidence="9 10" id="KW-0961">Cell wall biogenesis/degradation</keyword>
<evidence type="ECO:0000256" key="7">
    <source>
        <dbReference type="ARBA" id="ARBA00023136"/>
    </source>
</evidence>
<dbReference type="Pfam" id="PF03033">
    <property type="entry name" value="Glyco_transf_28"/>
    <property type="match status" value="1"/>
</dbReference>
<evidence type="ECO:0000256" key="2">
    <source>
        <dbReference type="ARBA" id="ARBA00022618"/>
    </source>
</evidence>
<comment type="catalytic activity">
    <reaction evidence="10">
        <text>di-trans,octa-cis-undecaprenyl diphospho-N-acetyl-alpha-D-muramoyl-L-alanyl-D-glutamyl-meso-2,6-diaminopimeloyl-D-alanyl-D-alanine + UDP-N-acetyl-alpha-D-glucosamine = di-trans,octa-cis-undecaprenyl diphospho-[N-acetyl-alpha-D-glucosaminyl-(1-&gt;4)]-N-acetyl-alpha-D-muramoyl-L-alanyl-D-glutamyl-meso-2,6-diaminopimeloyl-D-alanyl-D-alanine + UDP + H(+)</text>
        <dbReference type="Rhea" id="RHEA:31227"/>
        <dbReference type="ChEBI" id="CHEBI:15378"/>
        <dbReference type="ChEBI" id="CHEBI:57705"/>
        <dbReference type="ChEBI" id="CHEBI:58223"/>
        <dbReference type="ChEBI" id="CHEBI:61387"/>
        <dbReference type="ChEBI" id="CHEBI:61388"/>
        <dbReference type="EC" id="2.4.1.227"/>
    </reaction>
</comment>
<evidence type="ECO:0000313" key="14">
    <source>
        <dbReference type="Proteomes" id="UP001652504"/>
    </source>
</evidence>
<evidence type="ECO:0000256" key="6">
    <source>
        <dbReference type="ARBA" id="ARBA00022984"/>
    </source>
</evidence>
<keyword evidence="6 10" id="KW-0573">Peptidoglycan synthesis</keyword>
<gene>
    <name evidence="10 13" type="primary">murG</name>
    <name evidence="13" type="ORF">OE749_09280</name>
</gene>